<proteinExistence type="predicted"/>
<gene>
    <name evidence="2" type="ORF">C5749_06655</name>
</gene>
<dbReference type="EMBL" id="PVBS01000001">
    <property type="protein sequence ID" value="PRD56887.1"/>
    <property type="molecule type" value="Genomic_DNA"/>
</dbReference>
<keyword evidence="3" id="KW-1185">Reference proteome</keyword>
<dbReference type="Pfam" id="PF08818">
    <property type="entry name" value="DUF1801"/>
    <property type="match status" value="1"/>
</dbReference>
<name>A0A2S9JUA8_9SPHI</name>
<dbReference type="AlphaFoldDB" id="A0A2S9JUA8"/>
<dbReference type="Gene3D" id="3.90.1150.200">
    <property type="match status" value="1"/>
</dbReference>
<dbReference type="OrthoDB" id="214150at2"/>
<evidence type="ECO:0000259" key="1">
    <source>
        <dbReference type="Pfam" id="PF08818"/>
    </source>
</evidence>
<feature type="domain" description="YdhG-like" evidence="1">
    <location>
        <begin position="19"/>
        <end position="115"/>
    </location>
</feature>
<protein>
    <recommendedName>
        <fullName evidence="1">YdhG-like domain-containing protein</fullName>
    </recommendedName>
</protein>
<comment type="caution">
    <text evidence="2">The sequence shown here is derived from an EMBL/GenBank/DDBJ whole genome shotgun (WGS) entry which is preliminary data.</text>
</comment>
<sequence length="199" mass="23299">MAQLQHKSTPDWKRYHAQWEDAIEKVQQVLQELPLNREIKWGSDVYTYQGKNVVSYGGFKNHFAIWFYNGVFLEDKDNMLITASEGKTKSLRQWRFQSADEIDPVKIKSYFQEAIQIVIDGKEIKPEKSIPRQPSGLLEEILTKDTSLQRAFDKLSPGKQKEYMEYIDSAKQEKTKTARIEKITPLIKEGKGLHDKYKR</sequence>
<organism evidence="2 3">
    <name type="scientific">Sphingobacterium gobiense</name>
    <dbReference type="NCBI Taxonomy" id="1382456"/>
    <lineage>
        <taxon>Bacteria</taxon>
        <taxon>Pseudomonadati</taxon>
        <taxon>Bacteroidota</taxon>
        <taxon>Sphingobacteriia</taxon>
        <taxon>Sphingobacteriales</taxon>
        <taxon>Sphingobacteriaceae</taxon>
        <taxon>Sphingobacterium</taxon>
    </lineage>
</organism>
<evidence type="ECO:0000313" key="3">
    <source>
        <dbReference type="Proteomes" id="UP000238642"/>
    </source>
</evidence>
<dbReference type="SUPFAM" id="SSF159888">
    <property type="entry name" value="YdhG-like"/>
    <property type="match status" value="1"/>
</dbReference>
<accession>A0A2S9JUA8</accession>
<dbReference type="InterPro" id="IPR014922">
    <property type="entry name" value="YdhG-like"/>
</dbReference>
<evidence type="ECO:0000313" key="2">
    <source>
        <dbReference type="EMBL" id="PRD56887.1"/>
    </source>
</evidence>
<reference evidence="2 3" key="1">
    <citation type="submission" date="2018-02" db="EMBL/GenBank/DDBJ databases">
        <title>The draft genome of Sphingobacterium gobiense H7.</title>
        <authorList>
            <person name="Li L."/>
            <person name="Liu L."/>
            <person name="Zhang X."/>
            <person name="Wang T."/>
            <person name="Liang L."/>
        </authorList>
    </citation>
    <scope>NUCLEOTIDE SEQUENCE [LARGE SCALE GENOMIC DNA]</scope>
    <source>
        <strain evidence="2 3">ACCC 05757</strain>
    </source>
</reference>
<dbReference type="Proteomes" id="UP000238642">
    <property type="component" value="Unassembled WGS sequence"/>
</dbReference>
<dbReference type="Pfam" id="PF13376">
    <property type="entry name" value="OmdA"/>
    <property type="match status" value="1"/>
</dbReference>
<dbReference type="RefSeq" id="WP_105724143.1">
    <property type="nucleotide sequence ID" value="NZ_PVBS01000001.1"/>
</dbReference>